<gene>
    <name evidence="2" type="ORF">BJX67DRAFT_381503</name>
</gene>
<evidence type="ECO:0000313" key="3">
    <source>
        <dbReference type="Proteomes" id="UP001610432"/>
    </source>
</evidence>
<keyword evidence="3" id="KW-1185">Reference proteome</keyword>
<feature type="region of interest" description="Disordered" evidence="1">
    <location>
        <begin position="1"/>
        <end position="29"/>
    </location>
</feature>
<sequence>MEKGKKDRPKHSPLPPVPEENEDEIEEEKVKVPEHAIESDTDDDEALPLEVDVHGLKAKVYLNCADVDIIPARYLEKADRLAMLKRVPWIFRAAKNGGRDVNLNKWSKVDIRFRGVFKTLKKVPPFLMGVFETDGSGQMASGTPSSFDFDDASKAQDQAVYALMDEICGMLKIKREAESHREHFFLRPRLLGYQPEYWTGYREKHRDAPFTAGSISLDYEPERGAPRAVVPVSTTENRNLTLQSALVGEFKLLLGQLLVNVYRLSPPGDKLPDQEAFLIALHGSRLHILRGIFPGEKTSKLWCGRHNPTESDSQSTHSFVSKISDRFYNKLNLENFMEQVEWNQLSSPENEANPRVFQILGSREYDLWMKWEFAAALKMLAGLVMYLMSGHARCGILQDVFARYPYDEGMEPESDDGKDAESVVEEQMRVEEEERRLKEEERKKRLQDQARASHRDALRSSLKDRIAGFEAGFRQPWWDWVWEDKHKDERPKDDADIILGGP</sequence>
<protein>
    <submittedName>
        <fullName evidence="2">Uncharacterized protein</fullName>
    </submittedName>
</protein>
<feature type="compositionally biased region" description="Basic residues" evidence="1">
    <location>
        <begin position="1"/>
        <end position="11"/>
    </location>
</feature>
<evidence type="ECO:0000256" key="1">
    <source>
        <dbReference type="SAM" id="MobiDB-lite"/>
    </source>
</evidence>
<organism evidence="2 3">
    <name type="scientific">Aspergillus lucknowensis</name>
    <dbReference type="NCBI Taxonomy" id="176173"/>
    <lineage>
        <taxon>Eukaryota</taxon>
        <taxon>Fungi</taxon>
        <taxon>Dikarya</taxon>
        <taxon>Ascomycota</taxon>
        <taxon>Pezizomycotina</taxon>
        <taxon>Eurotiomycetes</taxon>
        <taxon>Eurotiomycetidae</taxon>
        <taxon>Eurotiales</taxon>
        <taxon>Aspergillaceae</taxon>
        <taxon>Aspergillus</taxon>
        <taxon>Aspergillus subgen. Nidulantes</taxon>
    </lineage>
</organism>
<accession>A0ABR4LQP5</accession>
<feature type="region of interest" description="Disordered" evidence="1">
    <location>
        <begin position="408"/>
        <end position="457"/>
    </location>
</feature>
<comment type="caution">
    <text evidence="2">The sequence shown here is derived from an EMBL/GenBank/DDBJ whole genome shotgun (WGS) entry which is preliminary data.</text>
</comment>
<name>A0ABR4LQP5_9EURO</name>
<feature type="compositionally biased region" description="Basic and acidic residues" evidence="1">
    <location>
        <begin position="415"/>
        <end position="457"/>
    </location>
</feature>
<dbReference type="Proteomes" id="UP001610432">
    <property type="component" value="Unassembled WGS sequence"/>
</dbReference>
<dbReference type="RefSeq" id="XP_070885851.1">
    <property type="nucleotide sequence ID" value="XM_071033026.1"/>
</dbReference>
<proteinExistence type="predicted"/>
<evidence type="ECO:0000313" key="2">
    <source>
        <dbReference type="EMBL" id="KAL2866872.1"/>
    </source>
</evidence>
<reference evidence="2 3" key="1">
    <citation type="submission" date="2024-07" db="EMBL/GenBank/DDBJ databases">
        <title>Section-level genome sequencing and comparative genomics of Aspergillus sections Usti and Cavernicolus.</title>
        <authorList>
            <consortium name="Lawrence Berkeley National Laboratory"/>
            <person name="Nybo J.L."/>
            <person name="Vesth T.C."/>
            <person name="Theobald S."/>
            <person name="Frisvad J.C."/>
            <person name="Larsen T.O."/>
            <person name="Kjaerboelling I."/>
            <person name="Rothschild-Mancinelli K."/>
            <person name="Lyhne E.K."/>
            <person name="Kogle M.E."/>
            <person name="Barry K."/>
            <person name="Clum A."/>
            <person name="Na H."/>
            <person name="Ledsgaard L."/>
            <person name="Lin J."/>
            <person name="Lipzen A."/>
            <person name="Kuo A."/>
            <person name="Riley R."/>
            <person name="Mondo S."/>
            <person name="Labutti K."/>
            <person name="Haridas S."/>
            <person name="Pangalinan J."/>
            <person name="Salamov A.A."/>
            <person name="Simmons B.A."/>
            <person name="Magnuson J.K."/>
            <person name="Chen J."/>
            <person name="Drula E."/>
            <person name="Henrissat B."/>
            <person name="Wiebenga A."/>
            <person name="Lubbers R.J."/>
            <person name="Gomes A.C."/>
            <person name="Macurrencykelacurrency M.R."/>
            <person name="Stajich J."/>
            <person name="Grigoriev I.V."/>
            <person name="Mortensen U.H."/>
            <person name="De Vries R.P."/>
            <person name="Baker S.E."/>
            <person name="Andersen M.R."/>
        </authorList>
    </citation>
    <scope>NUCLEOTIDE SEQUENCE [LARGE SCALE GENOMIC DNA]</scope>
    <source>
        <strain evidence="2 3">CBS 449.75</strain>
    </source>
</reference>
<dbReference type="GeneID" id="98148098"/>
<dbReference type="EMBL" id="JBFXLQ010000022">
    <property type="protein sequence ID" value="KAL2866872.1"/>
    <property type="molecule type" value="Genomic_DNA"/>
</dbReference>